<proteinExistence type="predicted"/>
<feature type="non-terminal residue" evidence="2">
    <location>
        <position position="472"/>
    </location>
</feature>
<comment type="caution">
    <text evidence="2">The sequence shown here is derived from an EMBL/GenBank/DDBJ whole genome shotgun (WGS) entry which is preliminary data.</text>
</comment>
<accession>A0A9P8RSZ6</accession>
<evidence type="ECO:0000313" key="2">
    <source>
        <dbReference type="EMBL" id="KAH0565038.1"/>
    </source>
</evidence>
<dbReference type="EMBL" id="JAGHQM010000144">
    <property type="protein sequence ID" value="KAH0565038.1"/>
    <property type="molecule type" value="Genomic_DNA"/>
</dbReference>
<dbReference type="PANTHER" id="PTHR37542">
    <property type="entry name" value="HELO DOMAIN-CONTAINING PROTEIN-RELATED"/>
    <property type="match status" value="1"/>
</dbReference>
<dbReference type="PANTHER" id="PTHR37542:SF3">
    <property type="entry name" value="PRION-INHIBITION AND PROPAGATION HELO DOMAIN-CONTAINING PROTEIN"/>
    <property type="match status" value="1"/>
</dbReference>
<evidence type="ECO:0000313" key="3">
    <source>
        <dbReference type="Proteomes" id="UP000750711"/>
    </source>
</evidence>
<reference evidence="2" key="1">
    <citation type="submission" date="2021-03" db="EMBL/GenBank/DDBJ databases">
        <title>Comparative genomics and phylogenomic investigation of the class Geoglossomycetes provide insights into ecological specialization and systematics.</title>
        <authorList>
            <person name="Melie T."/>
            <person name="Pirro S."/>
            <person name="Miller A.N."/>
            <person name="Quandt A."/>
        </authorList>
    </citation>
    <scope>NUCLEOTIDE SEQUENCE</scope>
    <source>
        <strain evidence="2">CAQ_001_2017</strain>
    </source>
</reference>
<dbReference type="PROSITE" id="PS50011">
    <property type="entry name" value="PROTEIN_KINASE_DOM"/>
    <property type="match status" value="1"/>
</dbReference>
<organism evidence="2 3">
    <name type="scientific">Trichoglossum hirsutum</name>
    <dbReference type="NCBI Taxonomy" id="265104"/>
    <lineage>
        <taxon>Eukaryota</taxon>
        <taxon>Fungi</taxon>
        <taxon>Dikarya</taxon>
        <taxon>Ascomycota</taxon>
        <taxon>Pezizomycotina</taxon>
        <taxon>Geoglossomycetes</taxon>
        <taxon>Geoglossales</taxon>
        <taxon>Geoglossaceae</taxon>
        <taxon>Trichoglossum</taxon>
    </lineage>
</organism>
<protein>
    <recommendedName>
        <fullName evidence="1">Protein kinase domain-containing protein</fullName>
    </recommendedName>
</protein>
<dbReference type="GO" id="GO:0005524">
    <property type="term" value="F:ATP binding"/>
    <property type="evidence" value="ECO:0007669"/>
    <property type="project" value="InterPro"/>
</dbReference>
<dbReference type="Gene3D" id="1.10.510.10">
    <property type="entry name" value="Transferase(Phosphotransferase) domain 1"/>
    <property type="match status" value="1"/>
</dbReference>
<keyword evidence="3" id="KW-1185">Reference proteome</keyword>
<dbReference type="GO" id="GO:0004672">
    <property type="term" value="F:protein kinase activity"/>
    <property type="evidence" value="ECO:0007669"/>
    <property type="project" value="InterPro"/>
</dbReference>
<dbReference type="Proteomes" id="UP000750711">
    <property type="component" value="Unassembled WGS sequence"/>
</dbReference>
<name>A0A9P8RSZ6_9PEZI</name>
<dbReference type="SMART" id="SM00220">
    <property type="entry name" value="S_TKc"/>
    <property type="match status" value="1"/>
</dbReference>
<dbReference type="InterPro" id="IPR000719">
    <property type="entry name" value="Prot_kinase_dom"/>
</dbReference>
<gene>
    <name evidence="2" type="ORF">GP486_001564</name>
</gene>
<feature type="domain" description="Protein kinase" evidence="1">
    <location>
        <begin position="159"/>
        <end position="472"/>
    </location>
</feature>
<dbReference type="SUPFAM" id="SSF56112">
    <property type="entry name" value="Protein kinase-like (PK-like)"/>
    <property type="match status" value="1"/>
</dbReference>
<evidence type="ECO:0000259" key="1">
    <source>
        <dbReference type="PROSITE" id="PS50011"/>
    </source>
</evidence>
<dbReference type="AlphaFoldDB" id="A0A9P8RSZ6"/>
<dbReference type="InterPro" id="IPR011009">
    <property type="entry name" value="Kinase-like_dom_sf"/>
</dbReference>
<sequence length="472" mass="53256">MGDVIGLAGLAATIPALIDLCIRYGQFLSEKIEQYKHISDIIRLQGFVTRLVEGELYEILTFFASAKDSLSDPFKSELQTLFQALRDKLEQAKGAFPEKTGGSLAKLEFSFYYAKKIKSACAELEQWQTRFIRRALVYLFFGGPSSAASPPRAISSHAFERIESIRNGLESSPADTPILLENIDDCDCDELPDSSLLNLKDGVGTHRLVEYRNYSDGLDKTTINSIGRTVRDLATSLRKADPSIMGILDCCGFSADPLNNRFALHFPYPIRKKNPRTLLNLLTDRRNKEHGLVHPINDRINLARKIASAVLYVHSCGFVHKNIRPSNIIIFEPETDPKLSSTEARFIRYPYSIGEPYLVGFEGIRRAEAGSQRLGVANWEQNIYLPPERHRLAKGDEFTMQHDVYSLGVVLLEIAIWSAFTDRKGIGKRLWKKPEQGPQEEEKEEEILAPEALQNEFIRLANSQIPRLLGNR</sequence>